<dbReference type="Proteomes" id="UP001214628">
    <property type="component" value="Chromosome 1"/>
</dbReference>
<evidence type="ECO:0000313" key="4">
    <source>
        <dbReference type="Proteomes" id="UP001214628"/>
    </source>
</evidence>
<gene>
    <name evidence="3" type="ORF">MPSI1_001104</name>
</gene>
<dbReference type="PANTHER" id="PTHR35560:SF3">
    <property type="entry name" value="PEPTIDASE S9 PROLYL OLIGOPEPTIDASE CATALYTIC DOMAIN-CONTAINING PROTEIN"/>
    <property type="match status" value="1"/>
</dbReference>
<proteinExistence type="predicted"/>
<organism evidence="3 4">
    <name type="scientific">Malassezia psittaci</name>
    <dbReference type="NCBI Taxonomy" id="1821823"/>
    <lineage>
        <taxon>Eukaryota</taxon>
        <taxon>Fungi</taxon>
        <taxon>Dikarya</taxon>
        <taxon>Basidiomycota</taxon>
        <taxon>Ustilaginomycotina</taxon>
        <taxon>Malasseziomycetes</taxon>
        <taxon>Malasseziales</taxon>
        <taxon>Malasseziaceae</taxon>
        <taxon>Malassezia</taxon>
    </lineage>
</organism>
<comment type="catalytic activity">
    <reaction evidence="2">
        <text>a monoacylglycerol + H2O = glycerol + a fatty acid + H(+)</text>
        <dbReference type="Rhea" id="RHEA:15245"/>
        <dbReference type="ChEBI" id="CHEBI:15377"/>
        <dbReference type="ChEBI" id="CHEBI:15378"/>
        <dbReference type="ChEBI" id="CHEBI:17408"/>
        <dbReference type="ChEBI" id="CHEBI:17754"/>
        <dbReference type="ChEBI" id="CHEBI:28868"/>
    </reaction>
</comment>
<dbReference type="EMBL" id="CP118375">
    <property type="protein sequence ID" value="WFD42459.1"/>
    <property type="molecule type" value="Genomic_DNA"/>
</dbReference>
<evidence type="ECO:0008006" key="5">
    <source>
        <dbReference type="Google" id="ProtNLM"/>
    </source>
</evidence>
<dbReference type="SUPFAM" id="SSF53474">
    <property type="entry name" value="alpha/beta-Hydrolases"/>
    <property type="match status" value="1"/>
</dbReference>
<sequence length="428" mass="47458">MLRVRDAYTDALTGKMSSEGQRHQPFPAPSGSTLVSFPINSKAQLPVFWTEQPNNQSVKHALVVIHGSLRDGDSYWTALNDVKEQQIQLGNTAVDKNTIITAPMFYSTRFNSGIYTANQLSWGDLNLWQVGTPSNHPSDQKVSSFTAVQLLIEHFDNRTMYPNLKNLTLIGHSGGAQFVSRYASVVPYTPKHTHVRYIVADPSSSAYFTDDRPITDPNYYNLSTCGTLNEWRYGFQNFSLSPYSGKSASEYFEIYVTRDVVNLNGLMDTELNGDQLCMALAQGGQQRISRNLAWWKYLNRLARTDQDVSLFPGNFSNVPNWGKKLKKSQFNVKLSIVPNATHDVTEVFSSSEGVSAVYDNKNLVIGWRPTTQVTFPLINATTSSNASSSNSSANSSFASAADPPVHKIYACRLALSCALLLSVLFVSL</sequence>
<keyword evidence="4" id="KW-1185">Reference proteome</keyword>
<evidence type="ECO:0000256" key="1">
    <source>
        <dbReference type="ARBA" id="ARBA00047591"/>
    </source>
</evidence>
<dbReference type="PANTHER" id="PTHR35560">
    <property type="entry name" value="BLL0132 PROTEIN"/>
    <property type="match status" value="1"/>
</dbReference>
<protein>
    <recommendedName>
        <fullName evidence="5">Transmembrane protein</fullName>
    </recommendedName>
</protein>
<reference evidence="3" key="1">
    <citation type="submission" date="2023-02" db="EMBL/GenBank/DDBJ databases">
        <title>Mating type loci evolution in Malassezia.</title>
        <authorList>
            <person name="Coelho M.A."/>
        </authorList>
    </citation>
    <scope>NUCLEOTIDE SEQUENCE</scope>
    <source>
        <strain evidence="3">CBS 14136</strain>
    </source>
</reference>
<comment type="catalytic activity">
    <reaction evidence="1">
        <text>a diacylglycerol + H2O = a monoacylglycerol + a fatty acid + H(+)</text>
        <dbReference type="Rhea" id="RHEA:32731"/>
        <dbReference type="ChEBI" id="CHEBI:15377"/>
        <dbReference type="ChEBI" id="CHEBI:15378"/>
        <dbReference type="ChEBI" id="CHEBI:17408"/>
        <dbReference type="ChEBI" id="CHEBI:18035"/>
        <dbReference type="ChEBI" id="CHEBI:28868"/>
    </reaction>
</comment>
<accession>A0AAF0F8R4</accession>
<dbReference type="AlphaFoldDB" id="A0AAF0F8R4"/>
<evidence type="ECO:0000256" key="2">
    <source>
        <dbReference type="ARBA" id="ARBA00048461"/>
    </source>
</evidence>
<evidence type="ECO:0000313" key="3">
    <source>
        <dbReference type="EMBL" id="WFD42459.1"/>
    </source>
</evidence>
<dbReference type="InterPro" id="IPR029058">
    <property type="entry name" value="AB_hydrolase_fold"/>
</dbReference>
<name>A0AAF0F8R4_9BASI</name>
<dbReference type="Gene3D" id="3.40.50.1820">
    <property type="entry name" value="alpha/beta hydrolase"/>
    <property type="match status" value="1"/>
</dbReference>